<dbReference type="RefSeq" id="WP_283012969.1">
    <property type="nucleotide sequence ID" value="NZ_JAKWFV010000002.1"/>
</dbReference>
<reference evidence="2" key="1">
    <citation type="submission" date="2020-08" db="EMBL/GenBank/DDBJ databases">
        <title>Genetic structure, function and evolution of capsule biosynthesis loci in Vibrio parahaemolyticus.</title>
        <authorList>
            <person name="Li L."/>
            <person name="Bian S."/>
        </authorList>
    </citation>
    <scope>NUCLEOTIDE SEQUENCE</scope>
    <source>
        <strain evidence="2">VP387</strain>
    </source>
</reference>
<sequence length="386" mass="43622">MKILVLSFYYAPDLSAGSFRTSSLVEQLRKKDVEIDVITTQPNRYASLKSEASVFERDGNITIQRCSLPSHKSGMIDQIVSFYSFYKQVSKLVKNKDYDLIYATSSRLFTAFLGVRIGKNKSTPVYLDVRDIFLDTLKDVLNPNLYRVLSPLLSLIEKYTFNSANHINLVSKGFKSYFQSKFNCKSYSFFTNGIDSEFLDVDFYNSGKNENENKTILYAGNMGEGQGLHTIIPALAQQYPEYQFRMIGDGGRKQALISSCKGINNVQILPPIVRSDLNKEYQKADILFLHLNDYDAFKKVLPSKLFEYGATGKPILAGVAGYALEFCSQELSNTAVFYPGNAQDASKALKQLSLETVERKEFIKKFQRSNIMAKLANSIFQHGSEK</sequence>
<dbReference type="PANTHER" id="PTHR45947:SF3">
    <property type="entry name" value="SULFOQUINOVOSYL TRANSFERASE SQD2"/>
    <property type="match status" value="1"/>
</dbReference>
<accession>A0A7M1WN84</accession>
<dbReference type="SUPFAM" id="SSF53756">
    <property type="entry name" value="UDP-Glycosyltransferase/glycogen phosphorylase"/>
    <property type="match status" value="1"/>
</dbReference>
<dbReference type="InterPro" id="IPR001296">
    <property type="entry name" value="Glyco_trans_1"/>
</dbReference>
<protein>
    <recommendedName>
        <fullName evidence="1">Glycosyl transferase family 1 domain-containing protein</fullName>
    </recommendedName>
</protein>
<dbReference type="AlphaFoldDB" id="A0A7M1WN84"/>
<gene>
    <name evidence="2" type="ORF">VP387_00019</name>
</gene>
<dbReference type="CDD" id="cd03794">
    <property type="entry name" value="GT4_WbuB-like"/>
    <property type="match status" value="1"/>
</dbReference>
<dbReference type="Gene3D" id="3.40.50.2000">
    <property type="entry name" value="Glycogen Phosphorylase B"/>
    <property type="match status" value="2"/>
</dbReference>
<proteinExistence type="predicted"/>
<evidence type="ECO:0000313" key="2">
    <source>
        <dbReference type="EMBL" id="QOS28519.1"/>
    </source>
</evidence>
<feature type="domain" description="Glycosyl transferase family 1" evidence="1">
    <location>
        <begin position="209"/>
        <end position="365"/>
    </location>
</feature>
<dbReference type="GO" id="GO:0016758">
    <property type="term" value="F:hexosyltransferase activity"/>
    <property type="evidence" value="ECO:0007669"/>
    <property type="project" value="TreeGrafter"/>
</dbReference>
<evidence type="ECO:0000259" key="1">
    <source>
        <dbReference type="Pfam" id="PF00534"/>
    </source>
</evidence>
<name>A0A7M1WN84_VIBPH</name>
<dbReference type="InterPro" id="IPR050194">
    <property type="entry name" value="Glycosyltransferase_grp1"/>
</dbReference>
<dbReference type="Pfam" id="PF00534">
    <property type="entry name" value="Glycos_transf_1"/>
    <property type="match status" value="1"/>
</dbReference>
<organism evidence="2">
    <name type="scientific">Vibrio parahaemolyticus</name>
    <dbReference type="NCBI Taxonomy" id="670"/>
    <lineage>
        <taxon>Bacteria</taxon>
        <taxon>Pseudomonadati</taxon>
        <taxon>Pseudomonadota</taxon>
        <taxon>Gammaproteobacteria</taxon>
        <taxon>Vibrionales</taxon>
        <taxon>Vibrionaceae</taxon>
        <taxon>Vibrio</taxon>
    </lineage>
</organism>
<dbReference type="EMBL" id="MT898375">
    <property type="protein sequence ID" value="QOS28519.1"/>
    <property type="molecule type" value="Genomic_DNA"/>
</dbReference>
<dbReference type="PANTHER" id="PTHR45947">
    <property type="entry name" value="SULFOQUINOVOSYL TRANSFERASE SQD2"/>
    <property type="match status" value="1"/>
</dbReference>